<keyword evidence="3" id="KW-0067">ATP-binding</keyword>
<dbReference type="GO" id="GO:0003723">
    <property type="term" value="F:RNA binding"/>
    <property type="evidence" value="ECO:0007669"/>
    <property type="project" value="InterPro"/>
</dbReference>
<dbReference type="Gene3D" id="3.30.70.590">
    <property type="entry name" value="Poly(A) polymerase predicted RNA binding domain"/>
    <property type="match status" value="1"/>
</dbReference>
<evidence type="ECO:0000256" key="2">
    <source>
        <dbReference type="ARBA" id="ARBA00022741"/>
    </source>
</evidence>
<evidence type="ECO:0000256" key="3">
    <source>
        <dbReference type="ARBA" id="ARBA00022840"/>
    </source>
</evidence>
<dbReference type="AlphaFoldDB" id="A0A9K3GJV0"/>
<keyword evidence="6" id="KW-1185">Reference proteome</keyword>
<organism evidence="5 6">
    <name type="scientific">Kipferlia bialata</name>
    <dbReference type="NCBI Taxonomy" id="797122"/>
    <lineage>
        <taxon>Eukaryota</taxon>
        <taxon>Metamonada</taxon>
        <taxon>Carpediemonas-like organisms</taxon>
        <taxon>Kipferlia</taxon>
    </lineage>
</organism>
<dbReference type="PANTHER" id="PTHR10682:SF10">
    <property type="entry name" value="POLYNUCLEOTIDE ADENYLYLTRANSFERASE"/>
    <property type="match status" value="1"/>
</dbReference>
<dbReference type="GO" id="GO:1990817">
    <property type="term" value="F:poly(A) RNA polymerase activity"/>
    <property type="evidence" value="ECO:0007669"/>
    <property type="project" value="TreeGrafter"/>
</dbReference>
<feature type="non-terminal residue" evidence="5">
    <location>
        <position position="190"/>
    </location>
</feature>
<evidence type="ECO:0000313" key="5">
    <source>
        <dbReference type="EMBL" id="GIQ84975.1"/>
    </source>
</evidence>
<sequence>SPDLWKSVFAPIDFFSRYKRYLRLDLEAQDMGALHTLQGLAESRLRSGVVIPLEKRSKDTNGYIEVLHTLARWYSPEDLGEEPPKDRCRLTLYVGYQTVEGYGSLDIADILRDYNKGLMVTGHVEKDQIVWSGVKASKLPDAIRPSKWDSKKSKKKKGKKGKGVKKRDTKEKNEGEGEDIETDASAPASS</sequence>
<feature type="compositionally biased region" description="Basic and acidic residues" evidence="4">
    <location>
        <begin position="166"/>
        <end position="175"/>
    </location>
</feature>
<dbReference type="GO" id="GO:0031123">
    <property type="term" value="P:RNA 3'-end processing"/>
    <property type="evidence" value="ECO:0007669"/>
    <property type="project" value="InterPro"/>
</dbReference>
<dbReference type="EMBL" id="BDIP01001709">
    <property type="protein sequence ID" value="GIQ84975.1"/>
    <property type="molecule type" value="Genomic_DNA"/>
</dbReference>
<feature type="region of interest" description="Disordered" evidence="4">
    <location>
        <begin position="142"/>
        <end position="190"/>
    </location>
</feature>
<evidence type="ECO:0000256" key="4">
    <source>
        <dbReference type="SAM" id="MobiDB-lite"/>
    </source>
</evidence>
<comment type="caution">
    <text evidence="5">The sequence shown here is derived from an EMBL/GenBank/DDBJ whole genome shotgun (WGS) entry which is preliminary data.</text>
</comment>
<feature type="compositionally biased region" description="Basic residues" evidence="4">
    <location>
        <begin position="152"/>
        <end position="165"/>
    </location>
</feature>
<proteinExistence type="predicted"/>
<dbReference type="SUPFAM" id="SSF55003">
    <property type="entry name" value="PAP/Archaeal CCA-adding enzyme, C-terminal domain"/>
    <property type="match status" value="1"/>
</dbReference>
<keyword evidence="2" id="KW-0547">Nucleotide-binding</keyword>
<evidence type="ECO:0000256" key="1">
    <source>
        <dbReference type="ARBA" id="ARBA00022679"/>
    </source>
</evidence>
<accession>A0A9K3GJV0</accession>
<dbReference type="GO" id="GO:0005634">
    <property type="term" value="C:nucleus"/>
    <property type="evidence" value="ECO:0007669"/>
    <property type="project" value="TreeGrafter"/>
</dbReference>
<keyword evidence="1" id="KW-0808">Transferase</keyword>
<dbReference type="Proteomes" id="UP000265618">
    <property type="component" value="Unassembled WGS sequence"/>
</dbReference>
<protein>
    <submittedName>
        <fullName evidence="5">Uncharacterized protein</fullName>
    </submittedName>
</protein>
<gene>
    <name evidence="5" type="ORF">KIPB_006576</name>
</gene>
<name>A0A9K3GJV0_9EUKA</name>
<reference evidence="5 6" key="1">
    <citation type="journal article" date="2018" name="PLoS ONE">
        <title>The draft genome of Kipferlia bialata reveals reductive genome evolution in fornicate parasites.</title>
        <authorList>
            <person name="Tanifuji G."/>
            <person name="Takabayashi S."/>
            <person name="Kume K."/>
            <person name="Takagi M."/>
            <person name="Nakayama T."/>
            <person name="Kamikawa R."/>
            <person name="Inagaki Y."/>
            <person name="Hashimoto T."/>
        </authorList>
    </citation>
    <scope>NUCLEOTIDE SEQUENCE [LARGE SCALE GENOMIC DNA]</scope>
    <source>
        <strain evidence="5">NY0173</strain>
    </source>
</reference>
<dbReference type="PANTHER" id="PTHR10682">
    <property type="entry name" value="POLY A POLYMERASE"/>
    <property type="match status" value="1"/>
</dbReference>
<dbReference type="InterPro" id="IPR011068">
    <property type="entry name" value="NuclTrfase_I-like_C"/>
</dbReference>
<evidence type="ECO:0000313" key="6">
    <source>
        <dbReference type="Proteomes" id="UP000265618"/>
    </source>
</evidence>
<dbReference type="GO" id="GO:0005524">
    <property type="term" value="F:ATP binding"/>
    <property type="evidence" value="ECO:0007669"/>
    <property type="project" value="UniProtKB-KW"/>
</dbReference>